<dbReference type="Proteomes" id="UP000260814">
    <property type="component" value="Unassembled WGS sequence"/>
</dbReference>
<dbReference type="RefSeq" id="WP_007571753.1">
    <property type="nucleotide sequence ID" value="NZ_CAUCUV010000029.1"/>
</dbReference>
<dbReference type="Gene3D" id="3.40.50.300">
    <property type="entry name" value="P-loop containing nucleotide triphosphate hydrolases"/>
    <property type="match status" value="2"/>
</dbReference>
<protein>
    <submittedName>
        <fullName evidence="2">ATPase</fullName>
    </submittedName>
    <submittedName>
        <fullName evidence="3">DUF87 domain-containing protein</fullName>
    </submittedName>
</protein>
<reference evidence="2 4" key="1">
    <citation type="journal article" date="2016" name="Nat. Biotechnol.">
        <title>Measurement of bacterial replication rates in microbial communities.</title>
        <authorList>
            <person name="Brown C.T."/>
            <person name="Olm M.R."/>
            <person name="Thomas B.C."/>
            <person name="Banfield J.F."/>
        </authorList>
    </citation>
    <scope>NUCLEOTIDE SEQUENCE [LARGE SCALE GENOMIC DNA]</scope>
    <source>
        <strain evidence="2">45_130</strain>
    </source>
</reference>
<dbReference type="CDD" id="cd01127">
    <property type="entry name" value="TrwB_TraG_TraD_VirD4"/>
    <property type="match status" value="1"/>
</dbReference>
<evidence type="ECO:0000259" key="1">
    <source>
        <dbReference type="Pfam" id="PF01935"/>
    </source>
</evidence>
<dbReference type="PANTHER" id="PTHR42957:SF1">
    <property type="entry name" value="HELICASE MJ1565-RELATED"/>
    <property type="match status" value="1"/>
</dbReference>
<evidence type="ECO:0000313" key="2">
    <source>
        <dbReference type="EMBL" id="OKZ08995.1"/>
    </source>
</evidence>
<dbReference type="Pfam" id="PF01935">
    <property type="entry name" value="DUF87"/>
    <property type="match status" value="1"/>
</dbReference>
<name>A0A1Q6GCN4_9BACT</name>
<evidence type="ECO:0000313" key="5">
    <source>
        <dbReference type="Proteomes" id="UP000260814"/>
    </source>
</evidence>
<dbReference type="InterPro" id="IPR027417">
    <property type="entry name" value="P-loop_NTPase"/>
</dbReference>
<dbReference type="InterPro" id="IPR008571">
    <property type="entry name" value="HerA-like"/>
</dbReference>
<sequence length="574" mass="63847">MESIVLRYDKGESIGSINSVDTGMATAIIDSDDVLSQLQINQLIAIQSPKSGRYIIAMIVKIYRKATDMTLNDDEDEEDTSSAFNQVRLVFVGEFMDKAGEQSNVFRRNVSAVPSISALCYKIEGTRLTDLMQTISNKLATSISPLAIGKYTMDESSIAYMDGDKLFQRHAAIVGSTGSGKSFCVACIVEQMAKLKHSNAILFDIHGEYSSTDFKIDGIKQYKIATPGDLATSEKLNNNILMVPYWLLNYEEMQALLLDRSDQNAPNQAMIFSREVLAEKEKGVEGTIYEHLITVDSPVAYDLQTVLTRLKSKDEEMVPGARAGSEKLGPYNGKLTRFNQRLENKLSDKRMGFMFSLQTEEKSQNWLKDFARVLMKADGGVKVIDMSEVPSDVLPLVIGLLARIVFTVQQWSSMEHRHPIALLCDEAHLYVQQSISQDAVAEIGLKSFERIAKEGRKYGVGLVIISQRPSEVNRTVLSQCNNFISLRLTNVDDQNVIKRLLPDNLGNIADNLSLLDIAEAIIVGDATLLPSRVKINEPSIKPSSQTVPFWSIWGKDNSDQDLSEAICNMIKQSK</sequence>
<dbReference type="Proteomes" id="UP000186685">
    <property type="component" value="Unassembled WGS sequence"/>
</dbReference>
<accession>A0A1Q6GCN4</accession>
<evidence type="ECO:0000313" key="4">
    <source>
        <dbReference type="Proteomes" id="UP000186685"/>
    </source>
</evidence>
<dbReference type="SUPFAM" id="SSF52540">
    <property type="entry name" value="P-loop containing nucleoside triphosphate hydrolases"/>
    <property type="match status" value="1"/>
</dbReference>
<comment type="caution">
    <text evidence="3">The sequence shown here is derived from an EMBL/GenBank/DDBJ whole genome shotgun (WGS) entry which is preliminary data.</text>
</comment>
<gene>
    <name evidence="2" type="ORF">BHV76_09215</name>
    <name evidence="3" type="ORF">DXB87_02425</name>
</gene>
<feature type="domain" description="Helicase HerA central" evidence="1">
    <location>
        <begin position="147"/>
        <end position="403"/>
    </location>
</feature>
<dbReference type="EMBL" id="QSTW01000001">
    <property type="protein sequence ID" value="RGM93840.1"/>
    <property type="molecule type" value="Genomic_DNA"/>
</dbReference>
<dbReference type="AlphaFoldDB" id="A0A1Q6GCN4"/>
<dbReference type="EMBL" id="MNQR01000026">
    <property type="protein sequence ID" value="OKZ08995.1"/>
    <property type="molecule type" value="Genomic_DNA"/>
</dbReference>
<dbReference type="PANTHER" id="PTHR42957">
    <property type="entry name" value="HELICASE MJ1565-RELATED"/>
    <property type="match status" value="1"/>
</dbReference>
<dbReference type="InterPro" id="IPR002789">
    <property type="entry name" value="HerA_central"/>
</dbReference>
<evidence type="ECO:0000313" key="3">
    <source>
        <dbReference type="EMBL" id="RGM93840.1"/>
    </source>
</evidence>
<dbReference type="GeneID" id="79860123"/>
<organism evidence="3 5">
    <name type="scientific">Phocaeicola plebeius</name>
    <dbReference type="NCBI Taxonomy" id="310297"/>
    <lineage>
        <taxon>Bacteria</taxon>
        <taxon>Pseudomonadati</taxon>
        <taxon>Bacteroidota</taxon>
        <taxon>Bacteroidia</taxon>
        <taxon>Bacteroidales</taxon>
        <taxon>Bacteroidaceae</taxon>
        <taxon>Phocaeicola</taxon>
    </lineage>
</organism>
<reference evidence="3 5" key="2">
    <citation type="submission" date="2018-08" db="EMBL/GenBank/DDBJ databases">
        <title>A genome reference for cultivated species of the human gut microbiota.</title>
        <authorList>
            <person name="Zou Y."/>
            <person name="Xue W."/>
            <person name="Luo G."/>
        </authorList>
    </citation>
    <scope>NUCLEOTIDE SEQUENCE [LARGE SCALE GENOMIC DNA]</scope>
    <source>
        <strain evidence="3 5">OM06-2</strain>
    </source>
</reference>
<proteinExistence type="predicted"/>